<evidence type="ECO:0000313" key="5">
    <source>
        <dbReference type="Proteomes" id="UP001281761"/>
    </source>
</evidence>
<dbReference type="Gene3D" id="1.10.510.10">
    <property type="entry name" value="Transferase(Phosphotransferase) domain 1"/>
    <property type="match status" value="1"/>
</dbReference>
<keyword evidence="2" id="KW-0472">Membrane</keyword>
<keyword evidence="5" id="KW-1185">Reference proteome</keyword>
<dbReference type="InterPro" id="IPR001245">
    <property type="entry name" value="Ser-Thr/Tyr_kinase_cat_dom"/>
</dbReference>
<dbReference type="InterPro" id="IPR050167">
    <property type="entry name" value="Ser_Thr_protein_kinase"/>
</dbReference>
<keyword evidence="2" id="KW-0812">Transmembrane</keyword>
<sequence>MNYLVPDQQHPRGEICHRGPTMFLGFVNDEASTKKTIGEDGNRSIYDDHFNCAFPIPSLDGCYGYGSQVQIIRSSHQSTSNVVLPLLGISQHARRTDLGTQMMNGITTGNSTFEHLSICGVGLLMSNSHFVVGTGPLFWFDSDDVLSRGMSVETSLVSSSLLNVSSSSPFTPTKPKFGSEVAQLVVASCVSCCTNHDSGTGMMSPNMGGNVVCLNTSFSSCVRQGNEHLTYSFENRTQTSDPGRFALANTSDVTHISFTLCTFSEMASNDSNYYGGSAINLETTSSSLTINTCFFHKCSSASDYIVSGGGAVFFFSHRSDPQPFSISSSSFTECSTTGDGGSLFVGEASPTSIDSCFFEQSTAEVGGALRISCVGVISISNCAFVGCSASWIGGAIIFGEIPSLSLSFVQFRECSTQQIDGYCRGNDISFVQSRHTEITADMFECCDSTSDSPNVYIYIDNRYVSTLFPHITSTPTIKSVDVSFDGSVATVTVETEEALRGTMGVLLDGSNVPRLVHVVFGKPWEESRIGTAVVSSGANGILPDDTTYTNRTCSFGSTFFPIPTVWTADTTSKDWNTTEIVLRGVSLEEWSYWMLVGKEETAWNITLTRTDSTTLTGTASLSSSNAEVCLDWSTEYEVRRMVWMEADGLTEKDVKLPLPITFTTPAQTTPPFSSLTGVSAHIIKADPQFAVLLLHFDREVCGSYDFVVEERGKDVTFSVVVELAGTTGETEEFVVVGDERVLTDYTTYTIKSLVATPGSSSTPVVMNDPVSFHIPKSSFVPPLEPENPEKKALSKEMKKLLSWLIPLVASLLIVLIAVIVLVLLLRRRLVKSQANLKEMENMNTVDQPQLEDEKVEIVTDNQIGVMSVQPCASSESKSETKQKEEPEPSDEMTDFVNLEEVLPCCGDMKTTVCVSKNRTLFNALHSENRWDVRERQAQLQLVRGLKGVLKKDRKAAILRALTSHNILFDSNQNVCLKLNSDITPPAPLPTLNTSQSEQQTPQPEQPEQQQTEETNESNHVVGQSAEKVNEGVRWSAPEVIENQPQMNSGHGAVFSLGLILWEMETGCVPFGEQDAVNASRQIVIGVTPKLESVENSEMRELISECLSLIPEDRPDFDTIESTLAQIPADKPIYQKAVLES</sequence>
<dbReference type="InterPro" id="IPR000719">
    <property type="entry name" value="Prot_kinase_dom"/>
</dbReference>
<dbReference type="Pfam" id="PF07714">
    <property type="entry name" value="PK_Tyr_Ser-Thr"/>
    <property type="match status" value="1"/>
</dbReference>
<evidence type="ECO:0000259" key="3">
    <source>
        <dbReference type="PROSITE" id="PS50011"/>
    </source>
</evidence>
<dbReference type="InterPro" id="IPR011009">
    <property type="entry name" value="Kinase-like_dom_sf"/>
</dbReference>
<feature type="domain" description="Protein kinase" evidence="3">
    <location>
        <begin position="751"/>
        <end position="1133"/>
    </location>
</feature>
<evidence type="ECO:0000256" key="1">
    <source>
        <dbReference type="SAM" id="MobiDB-lite"/>
    </source>
</evidence>
<name>A0ABQ9XMI9_9EUKA</name>
<reference evidence="4 5" key="1">
    <citation type="journal article" date="2022" name="bioRxiv">
        <title>Genomics of Preaxostyla Flagellates Illuminates Evolutionary Transitions and the Path Towards Mitochondrial Loss.</title>
        <authorList>
            <person name="Novak L.V.F."/>
            <person name="Treitli S.C."/>
            <person name="Pyrih J."/>
            <person name="Halakuc P."/>
            <person name="Pipaliya S.V."/>
            <person name="Vacek V."/>
            <person name="Brzon O."/>
            <person name="Soukal P."/>
            <person name="Eme L."/>
            <person name="Dacks J.B."/>
            <person name="Karnkowska A."/>
            <person name="Elias M."/>
            <person name="Hampl V."/>
        </authorList>
    </citation>
    <scope>NUCLEOTIDE SEQUENCE [LARGE SCALE GENOMIC DNA]</scope>
    <source>
        <strain evidence="4">NAU3</strain>
        <tissue evidence="4">Gut</tissue>
    </source>
</reference>
<dbReference type="SUPFAM" id="SSF56112">
    <property type="entry name" value="Protein kinase-like (PK-like)"/>
    <property type="match status" value="1"/>
</dbReference>
<protein>
    <recommendedName>
        <fullName evidence="3">Protein kinase domain-containing protein</fullName>
    </recommendedName>
</protein>
<evidence type="ECO:0000313" key="4">
    <source>
        <dbReference type="EMBL" id="KAK2953266.1"/>
    </source>
</evidence>
<keyword evidence="2" id="KW-1133">Transmembrane helix</keyword>
<accession>A0ABQ9XMI9</accession>
<dbReference type="PANTHER" id="PTHR23257">
    <property type="entry name" value="SERINE-THREONINE PROTEIN KINASE"/>
    <property type="match status" value="1"/>
</dbReference>
<feature type="transmembrane region" description="Helical" evidence="2">
    <location>
        <begin position="800"/>
        <end position="825"/>
    </location>
</feature>
<proteinExistence type="predicted"/>
<comment type="caution">
    <text evidence="4">The sequence shown here is derived from an EMBL/GenBank/DDBJ whole genome shotgun (WGS) entry which is preliminary data.</text>
</comment>
<feature type="region of interest" description="Disordered" evidence="1">
    <location>
        <begin position="869"/>
        <end position="892"/>
    </location>
</feature>
<gene>
    <name evidence="4" type="ORF">BLNAU_11729</name>
</gene>
<feature type="compositionally biased region" description="Low complexity" evidence="1">
    <location>
        <begin position="992"/>
        <end position="1012"/>
    </location>
</feature>
<feature type="compositionally biased region" description="Basic and acidic residues" evidence="1">
    <location>
        <begin position="876"/>
        <end position="886"/>
    </location>
</feature>
<evidence type="ECO:0000256" key="2">
    <source>
        <dbReference type="SAM" id="Phobius"/>
    </source>
</evidence>
<dbReference type="EMBL" id="JARBJD010000093">
    <property type="protein sequence ID" value="KAK2953266.1"/>
    <property type="molecule type" value="Genomic_DNA"/>
</dbReference>
<feature type="region of interest" description="Disordered" evidence="1">
    <location>
        <begin position="985"/>
        <end position="1028"/>
    </location>
</feature>
<organism evidence="4 5">
    <name type="scientific">Blattamonas nauphoetae</name>
    <dbReference type="NCBI Taxonomy" id="2049346"/>
    <lineage>
        <taxon>Eukaryota</taxon>
        <taxon>Metamonada</taxon>
        <taxon>Preaxostyla</taxon>
        <taxon>Oxymonadida</taxon>
        <taxon>Blattamonas</taxon>
    </lineage>
</organism>
<dbReference type="Proteomes" id="UP001281761">
    <property type="component" value="Unassembled WGS sequence"/>
</dbReference>
<dbReference type="PROSITE" id="PS50011">
    <property type="entry name" value="PROTEIN_KINASE_DOM"/>
    <property type="match status" value="1"/>
</dbReference>